<evidence type="ECO:0000313" key="4">
    <source>
        <dbReference type="EMBL" id="CUV31090.1"/>
    </source>
</evidence>
<gene>
    <name evidence="9" type="ORF">LH706_22575</name>
    <name evidence="2" type="ORF">PSS4_v1_560047</name>
    <name evidence="8" type="ORF">RD1301_v1_280004</name>
    <name evidence="1" type="ORF">RSP824_17545</name>
    <name evidence="3" type="ORF">RUN1744_v1_230047</name>
    <name evidence="4" type="ORF">RUN1985_v1_810013</name>
    <name evidence="7" type="ORF">RUN215_v1_70025</name>
    <name evidence="5" type="ORF">TD1301_v1_730016</name>
    <name evidence="6" type="ORF">TF3108_v1_750047</name>
</gene>
<evidence type="ECO:0000313" key="11">
    <source>
        <dbReference type="Proteomes" id="UP001164049"/>
    </source>
</evidence>
<evidence type="ECO:0000313" key="9">
    <source>
        <dbReference type="EMBL" id="UZF16777.1"/>
    </source>
</evidence>
<evidence type="ECO:0000313" key="6">
    <source>
        <dbReference type="EMBL" id="CUV41300.1"/>
    </source>
</evidence>
<dbReference type="EMBL" id="LN899822">
    <property type="protein sequence ID" value="CUV59146.1"/>
    <property type="molecule type" value="Genomic_DNA"/>
</dbReference>
<evidence type="ECO:0000313" key="2">
    <source>
        <dbReference type="EMBL" id="CUV18311.1"/>
    </source>
</evidence>
<dbReference type="EMBL" id="LN899825">
    <property type="protein sequence ID" value="CUV34068.1"/>
    <property type="molecule type" value="Genomic_DNA"/>
</dbReference>
<reference evidence="1" key="2">
    <citation type="submission" date="2018-01" db="EMBL/GenBank/DDBJ databases">
        <title>Ralstonia pseudosolanacearum P824 infects blueberry.</title>
        <authorList>
            <person name="Bocsanczy A.M."/>
            <person name="Norman D.J."/>
        </authorList>
    </citation>
    <scope>NUCLEOTIDE SEQUENCE</scope>
    <source>
        <strain evidence="1">P824</strain>
    </source>
</reference>
<keyword evidence="9" id="KW-0614">Plasmid</keyword>
<evidence type="ECO:0000313" key="5">
    <source>
        <dbReference type="EMBL" id="CUV34068.1"/>
    </source>
</evidence>
<dbReference type="EMBL" id="LN899820">
    <property type="protein sequence ID" value="CUV53085.1"/>
    <property type="molecule type" value="Genomic_DNA"/>
</dbReference>
<dbReference type="EMBL" id="LN899823">
    <property type="protein sequence ID" value="CUV22676.1"/>
    <property type="molecule type" value="Genomic_DNA"/>
</dbReference>
<organism evidence="2">
    <name type="scientific">Ralstonia solanacearum</name>
    <name type="common">Pseudomonas solanacearum</name>
    <dbReference type="NCBI Taxonomy" id="305"/>
    <lineage>
        <taxon>Bacteria</taxon>
        <taxon>Pseudomonadati</taxon>
        <taxon>Pseudomonadota</taxon>
        <taxon>Betaproteobacteria</taxon>
        <taxon>Burkholderiales</taxon>
        <taxon>Burkholderiaceae</taxon>
        <taxon>Ralstonia</taxon>
        <taxon>Ralstonia solanacearum species complex</taxon>
    </lineage>
</organism>
<evidence type="ECO:0000313" key="8">
    <source>
        <dbReference type="EMBL" id="CUV59146.1"/>
    </source>
</evidence>
<sequence length="123" mass="13985">MALPTISREAVAKVLDLAPHIDTVTAMAGPVEPHPDLRTIVDTLDETGFIAPFDWPAEFRDRLDDLTNDDLLRAADLETLRKVLTAQIRLNRFSEGYLDEVVKQGKWATIIGRLRWLYDNNRV</sequence>
<dbReference type="AlphaFoldDB" id="A0A0K1ZU19"/>
<dbReference type="EMBL" id="LN899824">
    <property type="protein sequence ID" value="CUV31090.1"/>
    <property type="molecule type" value="Genomic_DNA"/>
</dbReference>
<dbReference type="PATRIC" id="fig|305.107.peg.3165"/>
<name>A0A0K1ZU19_RALSL</name>
<evidence type="ECO:0000313" key="10">
    <source>
        <dbReference type="Proteomes" id="UP000262427"/>
    </source>
</evidence>
<dbReference type="EMBL" id="LN899821">
    <property type="protein sequence ID" value="CUV18311.1"/>
    <property type="molecule type" value="Genomic_DNA"/>
</dbReference>
<dbReference type="EMBL" id="CP025742">
    <property type="protein sequence ID" value="AYA48305.1"/>
    <property type="molecule type" value="Genomic_DNA"/>
</dbReference>
<proteinExistence type="predicted"/>
<dbReference type="Pfam" id="PF20118">
    <property type="entry name" value="DUF6508"/>
    <property type="match status" value="1"/>
</dbReference>
<evidence type="ECO:0000313" key="3">
    <source>
        <dbReference type="EMBL" id="CUV22676.1"/>
    </source>
</evidence>
<dbReference type="EMBL" id="LN899826">
    <property type="protein sequence ID" value="CUV41300.1"/>
    <property type="molecule type" value="Genomic_DNA"/>
</dbReference>
<reference evidence="9" key="4">
    <citation type="submission" date="2021-10" db="EMBL/GenBank/DDBJ databases">
        <title>Complete genome sequences of five Ralstonia solancearum strains isolated from sunflower.</title>
        <authorList>
            <person name="She X."/>
            <person name="He Z."/>
        </authorList>
    </citation>
    <scope>NUCLEOTIDE SEQUENCE</scope>
    <source>
        <strain evidence="9">RS638</strain>
        <plasmid evidence="9">p1</plasmid>
    </source>
</reference>
<reference evidence="2" key="1">
    <citation type="submission" date="2015-10" db="EMBL/GenBank/DDBJ databases">
        <authorList>
            <person name="Gilbert D.G."/>
        </authorList>
    </citation>
    <scope>NUCLEOTIDE SEQUENCE</scope>
    <source>
        <strain evidence="2">Phyl III-seqv23</strain>
    </source>
</reference>
<protein>
    <submittedName>
        <fullName evidence="9">DUF6508 domain-containing protein</fullName>
    </submittedName>
</protein>
<dbReference type="EMBL" id="CP085044">
    <property type="protein sequence ID" value="UZF16777.1"/>
    <property type="molecule type" value="Genomic_DNA"/>
</dbReference>
<evidence type="ECO:0000313" key="1">
    <source>
        <dbReference type="EMBL" id="AYA48305.1"/>
    </source>
</evidence>
<dbReference type="InterPro" id="IPR045425">
    <property type="entry name" value="DUF6508"/>
</dbReference>
<geneLocation type="plasmid" evidence="9 11">
    <name>p1</name>
</geneLocation>
<evidence type="ECO:0000313" key="7">
    <source>
        <dbReference type="EMBL" id="CUV53085.1"/>
    </source>
</evidence>
<accession>A0A0K1ZU19</accession>
<dbReference type="Proteomes" id="UP000262427">
    <property type="component" value="Chromosome MP"/>
</dbReference>
<reference evidence="10" key="3">
    <citation type="submission" date="2018-01" db="EMBL/GenBank/DDBJ databases">
        <title>Raltonia solanacearum P824 infects blueberry.</title>
        <authorList>
            <person name="Bocsanczy A.M."/>
            <person name="Norman D.J."/>
        </authorList>
    </citation>
    <scope>NUCLEOTIDE SEQUENCE [LARGE SCALE GENOMIC DNA]</scope>
    <source>
        <strain evidence="10">P824</strain>
    </source>
</reference>